<evidence type="ECO:0000256" key="7">
    <source>
        <dbReference type="ARBA" id="ARBA00023054"/>
    </source>
</evidence>
<evidence type="ECO:0000256" key="4">
    <source>
        <dbReference type="ARBA" id="ARBA00022824"/>
    </source>
</evidence>
<name>A3LTG8_PICST</name>
<dbReference type="RefSeq" id="XP_001384432.2">
    <property type="nucleotide sequence ID" value="XM_001384395.1"/>
</dbReference>
<dbReference type="PANTHER" id="PTHR12825:SF0">
    <property type="entry name" value="VESICLE TRANSPORT PROTEIN SEC20"/>
    <property type="match status" value="1"/>
</dbReference>
<dbReference type="GO" id="GO:0005789">
    <property type="term" value="C:endoplasmic reticulum membrane"/>
    <property type="evidence" value="ECO:0007669"/>
    <property type="project" value="UniProtKB-SubCell"/>
</dbReference>
<sequence length="340" mass="39427">MISHIDIFLKRLDSLSHDIHDNLSQLVQINQNESIDDAKYESSKVIRDINKQLLSYKEYLQILHNRLGHSKSDTAVYDQYHSNHKLNNEIIHKQRIERYSLDEKDTFPDSNSQESAREQLFAHRSKKIQEAKETSVNEQILKSNKSITTSLQTSRQLLSTSVLQSELNIDSLDQQTKDLRRLNEDFLKFNDLLARSRQIVKFIEKQDKSDRRRIYLSIGFFLLCCSWVVYKRILRTPLRLLLWSFFKIFRIFNWLFVSSDSLEKMGTEEILTAIMASSISTESIESIGTVIESSVTLETSETISDTILSMVSEVSDVVSSVVSFIESPVLTTTERLMDEL</sequence>
<organism evidence="12 13">
    <name type="scientific">Scheffersomyces stipitis (strain ATCC 58785 / CBS 6054 / NBRC 10063 / NRRL Y-11545)</name>
    <name type="common">Yeast</name>
    <name type="synonym">Pichia stipitis</name>
    <dbReference type="NCBI Taxonomy" id="322104"/>
    <lineage>
        <taxon>Eukaryota</taxon>
        <taxon>Fungi</taxon>
        <taxon>Dikarya</taxon>
        <taxon>Ascomycota</taxon>
        <taxon>Saccharomycotina</taxon>
        <taxon>Pichiomycetes</taxon>
        <taxon>Debaryomycetaceae</taxon>
        <taxon>Scheffersomyces</taxon>
    </lineage>
</organism>
<dbReference type="OrthoDB" id="46868at2759"/>
<comment type="similarity">
    <text evidence="9">Belongs to the SEC20 family.</text>
</comment>
<evidence type="ECO:0000256" key="1">
    <source>
        <dbReference type="ARBA" id="ARBA00004163"/>
    </source>
</evidence>
<accession>A3LTG8</accession>
<dbReference type="InterPro" id="IPR056173">
    <property type="entry name" value="Sec20_C"/>
</dbReference>
<dbReference type="STRING" id="322104.A3LTG8"/>
<dbReference type="InterPro" id="IPR005606">
    <property type="entry name" value="Sec20"/>
</dbReference>
<dbReference type="OMA" id="WSFFKIF"/>
<feature type="domain" description="Sec20 C-terminal" evidence="11">
    <location>
        <begin position="143"/>
        <end position="233"/>
    </location>
</feature>
<gene>
    <name evidence="12" type="ORF">PICST_31403</name>
</gene>
<dbReference type="GO" id="GO:0006890">
    <property type="term" value="P:retrograde vesicle-mediated transport, Golgi to endoplasmic reticulum"/>
    <property type="evidence" value="ECO:0007669"/>
    <property type="project" value="InterPro"/>
</dbReference>
<dbReference type="GeneID" id="4838450"/>
<dbReference type="AlphaFoldDB" id="A3LTG8"/>
<dbReference type="EMBL" id="CP000498">
    <property type="protein sequence ID" value="ABN66403.2"/>
    <property type="molecule type" value="Genomic_DNA"/>
</dbReference>
<evidence type="ECO:0000259" key="11">
    <source>
        <dbReference type="Pfam" id="PF03908"/>
    </source>
</evidence>
<dbReference type="Proteomes" id="UP000002258">
    <property type="component" value="Chromosome 4"/>
</dbReference>
<dbReference type="KEGG" id="pic:PICST_31403"/>
<keyword evidence="7" id="KW-0175">Coiled coil</keyword>
<proteinExistence type="inferred from homology"/>
<dbReference type="InParanoid" id="A3LTG8"/>
<evidence type="ECO:0000256" key="10">
    <source>
        <dbReference type="SAM" id="Phobius"/>
    </source>
</evidence>
<dbReference type="GO" id="GO:0031201">
    <property type="term" value="C:SNARE complex"/>
    <property type="evidence" value="ECO:0007669"/>
    <property type="project" value="TreeGrafter"/>
</dbReference>
<evidence type="ECO:0000256" key="8">
    <source>
        <dbReference type="ARBA" id="ARBA00023136"/>
    </source>
</evidence>
<reference evidence="12 13" key="1">
    <citation type="journal article" date="2007" name="Nat. Biotechnol.">
        <title>Genome sequence of the lignocellulose-bioconverting and xylose-fermenting yeast Pichia stipitis.</title>
        <authorList>
            <person name="Jeffries T.W."/>
            <person name="Grigoriev I.V."/>
            <person name="Grimwood J."/>
            <person name="Laplaza J.M."/>
            <person name="Aerts A."/>
            <person name="Salamov A."/>
            <person name="Schmutz J."/>
            <person name="Lindquist E."/>
            <person name="Dehal P."/>
            <person name="Shapiro H."/>
            <person name="Jin Y.S."/>
            <person name="Passoth V."/>
            <person name="Richardson P.M."/>
        </authorList>
    </citation>
    <scope>NUCLEOTIDE SEQUENCE [LARGE SCALE GENOMIC DNA]</scope>
    <source>
        <strain evidence="13">ATCC 58785 / CBS 6054 / NBRC 10063 / NRRL Y-11545</strain>
    </source>
</reference>
<keyword evidence="2" id="KW-0813">Transport</keyword>
<evidence type="ECO:0000256" key="5">
    <source>
        <dbReference type="ARBA" id="ARBA00022892"/>
    </source>
</evidence>
<keyword evidence="8 10" id="KW-0472">Membrane</keyword>
<dbReference type="HOGENOM" id="CLU_051527_0_0_1"/>
<evidence type="ECO:0000256" key="6">
    <source>
        <dbReference type="ARBA" id="ARBA00022989"/>
    </source>
</evidence>
<dbReference type="Pfam" id="PF03908">
    <property type="entry name" value="Sec20"/>
    <property type="match status" value="1"/>
</dbReference>
<keyword evidence="3 10" id="KW-0812">Transmembrane</keyword>
<keyword evidence="6 10" id="KW-1133">Transmembrane helix</keyword>
<evidence type="ECO:0000313" key="13">
    <source>
        <dbReference type="Proteomes" id="UP000002258"/>
    </source>
</evidence>
<protein>
    <recommendedName>
        <fullName evidence="11">Sec20 C-terminal domain-containing protein</fullName>
    </recommendedName>
</protein>
<dbReference type="eggNOG" id="ENOG502S7WD">
    <property type="taxonomic scope" value="Eukaryota"/>
</dbReference>
<feature type="transmembrane region" description="Helical" evidence="10">
    <location>
        <begin position="214"/>
        <end position="234"/>
    </location>
</feature>
<dbReference type="PANTHER" id="PTHR12825">
    <property type="entry name" value="BNIP1-RELATED"/>
    <property type="match status" value="1"/>
</dbReference>
<keyword evidence="5" id="KW-0931">ER-Golgi transport</keyword>
<evidence type="ECO:0000256" key="3">
    <source>
        <dbReference type="ARBA" id="ARBA00022692"/>
    </source>
</evidence>
<keyword evidence="4" id="KW-0256">Endoplasmic reticulum</keyword>
<comment type="subcellular location">
    <subcellularLocation>
        <location evidence="1">Endoplasmic reticulum membrane</location>
        <topology evidence="1">Single-pass type IV membrane protein</topology>
    </subcellularLocation>
</comment>
<evidence type="ECO:0000256" key="9">
    <source>
        <dbReference type="ARBA" id="ARBA00037934"/>
    </source>
</evidence>
<evidence type="ECO:0000313" key="12">
    <source>
        <dbReference type="EMBL" id="ABN66403.2"/>
    </source>
</evidence>
<keyword evidence="13" id="KW-1185">Reference proteome</keyword>
<dbReference type="GO" id="GO:0005484">
    <property type="term" value="F:SNAP receptor activity"/>
    <property type="evidence" value="ECO:0007669"/>
    <property type="project" value="InterPro"/>
</dbReference>
<evidence type="ECO:0000256" key="2">
    <source>
        <dbReference type="ARBA" id="ARBA00022448"/>
    </source>
</evidence>